<sequence>MDRAQPREQRRGVVGERDPRRWRADRAGRGDVVEHGNLLEHWPSWCLLPVERAVVAPQDDGTVDDRTLDG</sequence>
<evidence type="ECO:0000313" key="1">
    <source>
        <dbReference type="EMBL" id="GED09022.1"/>
    </source>
</evidence>
<dbReference type="AlphaFoldDB" id="A0A4Y4DUH4"/>
<reference evidence="1 2" key="1">
    <citation type="submission" date="2019-06" db="EMBL/GenBank/DDBJ databases">
        <title>Whole genome shotgun sequence of Cellulosimicrobium cellulans NBRC 15516.</title>
        <authorList>
            <person name="Hosoyama A."/>
            <person name="Uohara A."/>
            <person name="Ohji S."/>
            <person name="Ichikawa N."/>
        </authorList>
    </citation>
    <scope>NUCLEOTIDE SEQUENCE [LARGE SCALE GENOMIC DNA]</scope>
    <source>
        <strain evidence="1 2">NBRC 15516</strain>
    </source>
</reference>
<accession>A0A4Y4DUH4</accession>
<dbReference type="Proteomes" id="UP000316659">
    <property type="component" value="Unassembled WGS sequence"/>
</dbReference>
<comment type="caution">
    <text evidence="1">The sequence shown here is derived from an EMBL/GenBank/DDBJ whole genome shotgun (WGS) entry which is preliminary data.</text>
</comment>
<evidence type="ECO:0000313" key="2">
    <source>
        <dbReference type="Proteomes" id="UP000316659"/>
    </source>
</evidence>
<dbReference type="RefSeq" id="WP_170227222.1">
    <property type="nucleotide sequence ID" value="NZ_BJNZ01000005.1"/>
</dbReference>
<dbReference type="EMBL" id="BJNZ01000005">
    <property type="protein sequence ID" value="GED09022.1"/>
    <property type="molecule type" value="Genomic_DNA"/>
</dbReference>
<proteinExistence type="predicted"/>
<protein>
    <submittedName>
        <fullName evidence="1">Uncharacterized protein</fullName>
    </submittedName>
</protein>
<gene>
    <name evidence="1" type="ORF">CCE02nite_10210</name>
</gene>
<organism evidence="1 2">
    <name type="scientific">Cellulosimicrobium cellulans</name>
    <name type="common">Arthrobacter luteus</name>
    <dbReference type="NCBI Taxonomy" id="1710"/>
    <lineage>
        <taxon>Bacteria</taxon>
        <taxon>Bacillati</taxon>
        <taxon>Actinomycetota</taxon>
        <taxon>Actinomycetes</taxon>
        <taxon>Micrococcales</taxon>
        <taxon>Promicromonosporaceae</taxon>
        <taxon>Cellulosimicrobium</taxon>
    </lineage>
</organism>
<name>A0A4Y4DUH4_CELCE</name>